<evidence type="ECO:0000256" key="3">
    <source>
        <dbReference type="ARBA" id="ARBA00022643"/>
    </source>
</evidence>
<sequence>MTDTLFRPLSMRETDVPNRIMVSPMCQYSSTDGVANDWHLVHLGSRAVGGAGIVMTEATAVSPEGRISPHDLGIWRDDHVESLERVTSFVESMGSVPAIQLAHAGRKASKSRPWEGSIPVSPADGGWTTVAPSAIPWPYEDEPPELRELTTDDIDGIIEAFRAAAVRALDAGFEIAEVHAAHGYLLHEFLSPVTNRREDDYGGSFENRTRLVREVTAAVRDVWPDDKPVFVRISATDWLDDRDSWDLEQSVRLADDLDSLGVDLVDVSAGGIHPDQQIPNTGPGYQVPYAEVIGDETDVRVGAVGGIRTARHADEIVGNGRADLAIVGREHLRDPYFALHAAEDLDADAEWPPQYNRAVPRR</sequence>
<protein>
    <submittedName>
        <fullName evidence="7">NADH-dependent flavin oxidoreductase</fullName>
    </submittedName>
</protein>
<keyword evidence="4" id="KW-0521">NADP</keyword>
<evidence type="ECO:0000256" key="5">
    <source>
        <dbReference type="ARBA" id="ARBA00023002"/>
    </source>
</evidence>
<dbReference type="SUPFAM" id="SSF51395">
    <property type="entry name" value="FMN-linked oxidoreductases"/>
    <property type="match status" value="1"/>
</dbReference>
<evidence type="ECO:0000256" key="1">
    <source>
        <dbReference type="ARBA" id="ARBA00001917"/>
    </source>
</evidence>
<comment type="caution">
    <text evidence="7">The sequence shown here is derived from an EMBL/GenBank/DDBJ whole genome shotgun (WGS) entry which is preliminary data.</text>
</comment>
<dbReference type="RefSeq" id="WP_008321319.1">
    <property type="nucleotide sequence ID" value="NZ_AOLN01000018.1"/>
</dbReference>
<organism evidence="7 8">
    <name type="scientific">Haloferax mucosum ATCC BAA-1512</name>
    <dbReference type="NCBI Taxonomy" id="662479"/>
    <lineage>
        <taxon>Archaea</taxon>
        <taxon>Methanobacteriati</taxon>
        <taxon>Methanobacteriota</taxon>
        <taxon>Stenosarchaea group</taxon>
        <taxon>Halobacteria</taxon>
        <taxon>Halobacteriales</taxon>
        <taxon>Haloferacaceae</taxon>
        <taxon>Haloferax</taxon>
    </lineage>
</organism>
<evidence type="ECO:0000256" key="4">
    <source>
        <dbReference type="ARBA" id="ARBA00022857"/>
    </source>
</evidence>
<dbReference type="AlphaFoldDB" id="M0I488"/>
<dbReference type="OrthoDB" id="122964at2157"/>
<dbReference type="Gene3D" id="3.20.20.70">
    <property type="entry name" value="Aldolase class I"/>
    <property type="match status" value="1"/>
</dbReference>
<dbReference type="InterPro" id="IPR001155">
    <property type="entry name" value="OxRdtase_FMN_N"/>
</dbReference>
<dbReference type="EMBL" id="AOLN01000018">
    <property type="protein sequence ID" value="ELZ91551.1"/>
    <property type="molecule type" value="Genomic_DNA"/>
</dbReference>
<dbReference type="STRING" id="662479.C440_14594"/>
<keyword evidence="3" id="KW-0288">FMN</keyword>
<dbReference type="InterPro" id="IPR013785">
    <property type="entry name" value="Aldolase_TIM"/>
</dbReference>
<dbReference type="GO" id="GO:0050661">
    <property type="term" value="F:NADP binding"/>
    <property type="evidence" value="ECO:0007669"/>
    <property type="project" value="InterPro"/>
</dbReference>
<accession>M0I488</accession>
<gene>
    <name evidence="7" type="ORF">C440_14594</name>
</gene>
<dbReference type="PANTHER" id="PTHR43303">
    <property type="entry name" value="NADPH DEHYDROGENASE C23G7.10C-RELATED"/>
    <property type="match status" value="1"/>
</dbReference>
<evidence type="ECO:0000313" key="7">
    <source>
        <dbReference type="EMBL" id="ELZ91551.1"/>
    </source>
</evidence>
<dbReference type="InterPro" id="IPR044152">
    <property type="entry name" value="YqjM-like"/>
</dbReference>
<evidence type="ECO:0000256" key="2">
    <source>
        <dbReference type="ARBA" id="ARBA00022630"/>
    </source>
</evidence>
<proteinExistence type="predicted"/>
<dbReference type="GO" id="GO:0003959">
    <property type="term" value="F:NADPH dehydrogenase activity"/>
    <property type="evidence" value="ECO:0007669"/>
    <property type="project" value="InterPro"/>
</dbReference>
<evidence type="ECO:0000259" key="6">
    <source>
        <dbReference type="Pfam" id="PF00724"/>
    </source>
</evidence>
<dbReference type="Proteomes" id="UP000011550">
    <property type="component" value="Unassembled WGS sequence"/>
</dbReference>
<reference evidence="7 8" key="1">
    <citation type="journal article" date="2014" name="PLoS Genet.">
        <title>Phylogenetically driven sequencing of extremely halophilic archaea reveals strategies for static and dynamic osmo-response.</title>
        <authorList>
            <person name="Becker E.A."/>
            <person name="Seitzer P.M."/>
            <person name="Tritt A."/>
            <person name="Larsen D."/>
            <person name="Krusor M."/>
            <person name="Yao A.I."/>
            <person name="Wu D."/>
            <person name="Madern D."/>
            <person name="Eisen J.A."/>
            <person name="Darling A.E."/>
            <person name="Facciotti M.T."/>
        </authorList>
    </citation>
    <scope>NUCLEOTIDE SEQUENCE [LARGE SCALE GENOMIC DNA]</scope>
    <source>
        <strain evidence="7 8">ATCC BAA-1512</strain>
    </source>
</reference>
<evidence type="ECO:0000313" key="8">
    <source>
        <dbReference type="Proteomes" id="UP000011550"/>
    </source>
</evidence>
<keyword evidence="5" id="KW-0560">Oxidoreductase</keyword>
<name>M0I488_9EURY</name>
<keyword evidence="8" id="KW-1185">Reference proteome</keyword>
<keyword evidence="2" id="KW-0285">Flavoprotein</keyword>
<dbReference type="GO" id="GO:0010181">
    <property type="term" value="F:FMN binding"/>
    <property type="evidence" value="ECO:0007669"/>
    <property type="project" value="InterPro"/>
</dbReference>
<feature type="domain" description="NADH:flavin oxidoreductase/NADH oxidase N-terminal" evidence="6">
    <location>
        <begin position="5"/>
        <end position="345"/>
    </location>
</feature>
<dbReference type="PATRIC" id="fig|662479.7.peg.2956"/>
<dbReference type="PANTHER" id="PTHR43303:SF4">
    <property type="entry name" value="NADPH DEHYDROGENASE C23G7.10C-RELATED"/>
    <property type="match status" value="1"/>
</dbReference>
<dbReference type="Pfam" id="PF00724">
    <property type="entry name" value="Oxidored_FMN"/>
    <property type="match status" value="1"/>
</dbReference>
<dbReference type="CDD" id="cd02932">
    <property type="entry name" value="OYE_YqiM_FMN"/>
    <property type="match status" value="1"/>
</dbReference>
<comment type="cofactor">
    <cofactor evidence="1">
        <name>FMN</name>
        <dbReference type="ChEBI" id="CHEBI:58210"/>
    </cofactor>
</comment>